<dbReference type="Proteomes" id="UP000184241">
    <property type="component" value="Unassembled WGS sequence"/>
</dbReference>
<evidence type="ECO:0000313" key="1">
    <source>
        <dbReference type="EMBL" id="SHI29033.1"/>
    </source>
</evidence>
<sequence length="90" mass="10591">MNKNSILKILFSKEENLRYDNITEDIYKAIKDIESAQMMFETVNNPTLIEVAIYTEQAAKRRLDFLIKEAKERGVKVDNQYILDKYTKLA</sequence>
<protein>
    <recommendedName>
        <fullName evidence="3">DUF2508 domain-containing protein</fullName>
    </recommendedName>
</protein>
<dbReference type="AlphaFoldDB" id="A0A1M5ZYQ9"/>
<dbReference type="InterPro" id="IPR019644">
    <property type="entry name" value="DUF2508"/>
</dbReference>
<dbReference type="RefSeq" id="WP_021803885.1">
    <property type="nucleotide sequence ID" value="NZ_FQXU01000012.1"/>
</dbReference>
<name>A0A1M5ZYQ9_9CLOT</name>
<organism evidence="1 2">
    <name type="scientific">Clostridium intestinale DSM 6191</name>
    <dbReference type="NCBI Taxonomy" id="1121320"/>
    <lineage>
        <taxon>Bacteria</taxon>
        <taxon>Bacillati</taxon>
        <taxon>Bacillota</taxon>
        <taxon>Clostridia</taxon>
        <taxon>Eubacteriales</taxon>
        <taxon>Clostridiaceae</taxon>
        <taxon>Clostridium</taxon>
    </lineage>
</organism>
<dbReference type="EMBL" id="FQXU01000012">
    <property type="protein sequence ID" value="SHI29033.1"/>
    <property type="molecule type" value="Genomic_DNA"/>
</dbReference>
<evidence type="ECO:0000313" key="2">
    <source>
        <dbReference type="Proteomes" id="UP000184241"/>
    </source>
</evidence>
<gene>
    <name evidence="1" type="ORF">SAMN02745941_03520</name>
</gene>
<reference evidence="1 2" key="1">
    <citation type="submission" date="2016-11" db="EMBL/GenBank/DDBJ databases">
        <authorList>
            <person name="Jaros S."/>
            <person name="Januszkiewicz K."/>
            <person name="Wedrychowicz H."/>
        </authorList>
    </citation>
    <scope>NUCLEOTIDE SEQUENCE [LARGE SCALE GENOMIC DNA]</scope>
    <source>
        <strain evidence="1 2">DSM 6191</strain>
    </source>
</reference>
<evidence type="ECO:0008006" key="3">
    <source>
        <dbReference type="Google" id="ProtNLM"/>
    </source>
</evidence>
<dbReference type="Pfam" id="PF10704">
    <property type="entry name" value="DUF2508"/>
    <property type="match status" value="1"/>
</dbReference>
<accession>A0A1M5ZYQ9</accession>
<proteinExistence type="predicted"/>